<evidence type="ECO:0000313" key="9">
    <source>
        <dbReference type="EMBL" id="SFO09726.1"/>
    </source>
</evidence>
<dbReference type="AlphaFoldDB" id="A0A1I5EEN2"/>
<feature type="domain" description="Four-carbon acid sugar kinase nucleotide binding" evidence="8">
    <location>
        <begin position="246"/>
        <end position="419"/>
    </location>
</feature>
<dbReference type="InterPro" id="IPR010737">
    <property type="entry name" value="4-carb_acid_sugar_kinase_N"/>
</dbReference>
<comment type="similarity">
    <text evidence="1">Belongs to the four-carbon acid sugar kinase family.</text>
</comment>
<name>A0A1I5EEN2_9FIRM</name>
<evidence type="ECO:0000256" key="1">
    <source>
        <dbReference type="ARBA" id="ARBA00005715"/>
    </source>
</evidence>
<evidence type="ECO:0000313" key="10">
    <source>
        <dbReference type="Proteomes" id="UP000198806"/>
    </source>
</evidence>
<dbReference type="GO" id="GO:0005524">
    <property type="term" value="F:ATP binding"/>
    <property type="evidence" value="ECO:0007669"/>
    <property type="project" value="UniProtKB-KW"/>
</dbReference>
<dbReference type="Gene3D" id="3.40.980.20">
    <property type="entry name" value="Four-carbon acid sugar kinase, nucleotide binding domain"/>
    <property type="match status" value="1"/>
</dbReference>
<evidence type="ECO:0000256" key="2">
    <source>
        <dbReference type="ARBA" id="ARBA00022679"/>
    </source>
</evidence>
<evidence type="ECO:0000259" key="8">
    <source>
        <dbReference type="Pfam" id="PF17042"/>
    </source>
</evidence>
<keyword evidence="3" id="KW-0547">Nucleotide-binding</keyword>
<gene>
    <name evidence="9" type="ORF">SAMN04489757_1099</name>
</gene>
<sequence length="432" mass="47752">MAQCVVIADDLTGANATGVLLKKLRFTAYTVMNAERLDLKLLSDTDCIVYPTDSRAVDAEIAYNRVYNVVKLLKDNNIKLYTKRIDSTLRGNLGSETDAFLDALSNQSMAIVVPCFPQASRIVAGGYMLVNTVPLHKTEVALDPKTPIHTSYVQDLFKEQSKYPVASLQINDIMLGKEHIAEKIKEYKHLGVRILIFDCISNEDLDTIADGVIKSKVPFIAVDPGTFTAALSRKLMKQKEGNSKVLITIGSVNGVAKMQVDELLLAQKVLPVFVNVKELVEGEERRTAEMNRVVEEVLNSGRNQEVCAVIGNGILPENRIDLTVYARRFYVEKEDISNLINDSFAEITYQILLRNQEFKGLYSSGGDITVAISKKFNSAGIRLLGEVVPLAAYGEFIGGVFEGLKVVTKGGMAGDKNALNQCIHYLKEQLYM</sequence>
<evidence type="ECO:0000256" key="4">
    <source>
        <dbReference type="ARBA" id="ARBA00022777"/>
    </source>
</evidence>
<dbReference type="EMBL" id="FOWD01000009">
    <property type="protein sequence ID" value="SFO09726.1"/>
    <property type="molecule type" value="Genomic_DNA"/>
</dbReference>
<reference evidence="9 10" key="1">
    <citation type="submission" date="2016-10" db="EMBL/GenBank/DDBJ databases">
        <authorList>
            <person name="de Groot N.N."/>
        </authorList>
    </citation>
    <scope>NUCLEOTIDE SEQUENCE [LARGE SCALE GENOMIC DNA]</scope>
    <source>
        <strain evidence="9 10">DSM 1283</strain>
    </source>
</reference>
<dbReference type="InterPro" id="IPR037051">
    <property type="entry name" value="4-carb_acid_sugar_kinase_N_sf"/>
</dbReference>
<evidence type="ECO:0000256" key="6">
    <source>
        <dbReference type="ARBA" id="ARBA00023277"/>
    </source>
</evidence>
<keyword evidence="5" id="KW-0067">ATP-binding</keyword>
<accession>A0A1I5EEN2</accession>
<keyword evidence="10" id="KW-1185">Reference proteome</keyword>
<dbReference type="Proteomes" id="UP000198806">
    <property type="component" value="Unassembled WGS sequence"/>
</dbReference>
<dbReference type="InterPro" id="IPR042213">
    <property type="entry name" value="NBD_C_sf"/>
</dbReference>
<dbReference type="GO" id="GO:0016301">
    <property type="term" value="F:kinase activity"/>
    <property type="evidence" value="ECO:0007669"/>
    <property type="project" value="UniProtKB-KW"/>
</dbReference>
<feature type="domain" description="Four-carbon acid sugar kinase N-terminal" evidence="7">
    <location>
        <begin position="5"/>
        <end position="231"/>
    </location>
</feature>
<dbReference type="OrthoDB" id="9778478at2"/>
<dbReference type="STRING" id="1527.SAMN04489757_1099"/>
<protein>
    <submittedName>
        <fullName evidence="9">Uncharacterized conserved protein YgbK, DUF1537 family</fullName>
    </submittedName>
</protein>
<dbReference type="RefSeq" id="WP_091685547.1">
    <property type="nucleotide sequence ID" value="NZ_BAABFM010000073.1"/>
</dbReference>
<organism evidence="9 10">
    <name type="scientific">Anaerocolumna aminovalerica</name>
    <dbReference type="NCBI Taxonomy" id="1527"/>
    <lineage>
        <taxon>Bacteria</taxon>
        <taxon>Bacillati</taxon>
        <taxon>Bacillota</taxon>
        <taxon>Clostridia</taxon>
        <taxon>Lachnospirales</taxon>
        <taxon>Lachnospiraceae</taxon>
        <taxon>Anaerocolumna</taxon>
    </lineage>
</organism>
<dbReference type="Gene3D" id="3.40.50.10840">
    <property type="entry name" value="Putative sugar-binding, N-terminal domain"/>
    <property type="match status" value="1"/>
</dbReference>
<evidence type="ECO:0000259" key="7">
    <source>
        <dbReference type="Pfam" id="PF07005"/>
    </source>
</evidence>
<keyword evidence="6" id="KW-0119">Carbohydrate metabolism</keyword>
<dbReference type="Pfam" id="PF07005">
    <property type="entry name" value="SBD_N"/>
    <property type="match status" value="1"/>
</dbReference>
<evidence type="ECO:0000256" key="3">
    <source>
        <dbReference type="ARBA" id="ARBA00022741"/>
    </source>
</evidence>
<keyword evidence="4" id="KW-0418">Kinase</keyword>
<keyword evidence="2" id="KW-0808">Transferase</keyword>
<dbReference type="InterPro" id="IPR031475">
    <property type="entry name" value="NBD_C"/>
</dbReference>
<dbReference type="SUPFAM" id="SSF142764">
    <property type="entry name" value="YgbK-like"/>
    <property type="match status" value="1"/>
</dbReference>
<evidence type="ECO:0000256" key="5">
    <source>
        <dbReference type="ARBA" id="ARBA00022840"/>
    </source>
</evidence>
<proteinExistence type="inferred from homology"/>
<dbReference type="Pfam" id="PF17042">
    <property type="entry name" value="NBD_C"/>
    <property type="match status" value="1"/>
</dbReference>